<dbReference type="InterPro" id="IPR004563">
    <property type="entry name" value="Apolipo_AcylTrfase"/>
</dbReference>
<dbReference type="Proteomes" id="UP001165065">
    <property type="component" value="Unassembled WGS sequence"/>
</dbReference>
<evidence type="ECO:0000313" key="2">
    <source>
        <dbReference type="Proteomes" id="UP001165065"/>
    </source>
</evidence>
<dbReference type="InterPro" id="IPR036526">
    <property type="entry name" value="C-N_Hydrolase_sf"/>
</dbReference>
<dbReference type="EMBL" id="BRYA01000334">
    <property type="protein sequence ID" value="GMI47192.1"/>
    <property type="molecule type" value="Genomic_DNA"/>
</dbReference>
<dbReference type="GO" id="GO:0016410">
    <property type="term" value="F:N-acyltransferase activity"/>
    <property type="evidence" value="ECO:0007669"/>
    <property type="project" value="InterPro"/>
</dbReference>
<dbReference type="OrthoDB" id="2626014at2759"/>
<sequence>MRTNPRRKSTVCVVVGKSLPLKGPAIPLLCFYVGLQLSFPYYLFSLYHSPTSSSSPLLNESLLPAFATLTEYCHSRIFPYGSYGILPYTQYGLLPVMQLASVGGVWLIEVFMSYVSATLALAYHEVDKKGGVGRVGVGRIKRVVITIALVLAYGGCRARWNTWEGADNAIKGGTVRVAGVWLKNTMVVREQLLRHHLGIVMDGKEGPEERDWEGEKWKEIQEWVLEDIEILREEVAKEASAGATIVMTPELSLVTFQGPGVPPSSPLSTPSVLSALAKIASDNNVHLGVGIGYNEPFVKVPNLSKFTETVLEKENGMMGVESNRFVLLSPNTVNTETYQPEVNGPQPHNNVALDYIKYNPVPIIEGPFAVLGNKTIPTATVPLSPVQPTRIGSCVCFDMEHPWHVHQLGLKTDLVLNPSYDWPGLNPYHARITAFRAVELGSSVFHHCQAGTTVGYDHLGNQLGHGDYFSPTTVGDGCKPLKPEIRCRPGGVVANLPIKGVSTIYAMVGEWVPIVCAAWTARVVWGKTRG</sequence>
<keyword evidence="2" id="KW-1185">Reference proteome</keyword>
<dbReference type="PANTHER" id="PTHR38686:SF1">
    <property type="entry name" value="APOLIPOPROTEIN N-ACYLTRANSFERASE"/>
    <property type="match status" value="1"/>
</dbReference>
<dbReference type="GO" id="GO:0042158">
    <property type="term" value="P:lipoprotein biosynthetic process"/>
    <property type="evidence" value="ECO:0007669"/>
    <property type="project" value="InterPro"/>
</dbReference>
<dbReference type="AlphaFoldDB" id="A0A9W7GNL7"/>
<evidence type="ECO:0008006" key="3">
    <source>
        <dbReference type="Google" id="ProtNLM"/>
    </source>
</evidence>
<proteinExistence type="predicted"/>
<dbReference type="Gene3D" id="3.60.110.10">
    <property type="entry name" value="Carbon-nitrogen hydrolase"/>
    <property type="match status" value="1"/>
</dbReference>
<dbReference type="PANTHER" id="PTHR38686">
    <property type="entry name" value="APOLIPOPROTEIN N-ACYLTRANSFERASE"/>
    <property type="match status" value="1"/>
</dbReference>
<dbReference type="SUPFAM" id="SSF56317">
    <property type="entry name" value="Carbon-nitrogen hydrolase"/>
    <property type="match status" value="1"/>
</dbReference>
<protein>
    <recommendedName>
        <fullName evidence="3">CN hydrolase domain-containing protein</fullName>
    </recommendedName>
</protein>
<accession>A0A9W7GNL7</accession>
<dbReference type="GO" id="GO:0016020">
    <property type="term" value="C:membrane"/>
    <property type="evidence" value="ECO:0007669"/>
    <property type="project" value="InterPro"/>
</dbReference>
<comment type="caution">
    <text evidence="1">The sequence shown here is derived from an EMBL/GenBank/DDBJ whole genome shotgun (WGS) entry which is preliminary data.</text>
</comment>
<evidence type="ECO:0000313" key="1">
    <source>
        <dbReference type="EMBL" id="GMI47192.1"/>
    </source>
</evidence>
<name>A0A9W7GNL7_9STRA</name>
<gene>
    <name evidence="1" type="ORF">TrCOL_g5649</name>
</gene>
<organism evidence="1 2">
    <name type="scientific">Triparma columacea</name>
    <dbReference type="NCBI Taxonomy" id="722753"/>
    <lineage>
        <taxon>Eukaryota</taxon>
        <taxon>Sar</taxon>
        <taxon>Stramenopiles</taxon>
        <taxon>Ochrophyta</taxon>
        <taxon>Bolidophyceae</taxon>
        <taxon>Parmales</taxon>
        <taxon>Triparmaceae</taxon>
        <taxon>Triparma</taxon>
    </lineage>
</organism>
<reference evidence="2" key="1">
    <citation type="journal article" date="2023" name="Commun. Biol.">
        <title>Genome analysis of Parmales, the sister group of diatoms, reveals the evolutionary specialization of diatoms from phago-mixotrophs to photoautotrophs.</title>
        <authorList>
            <person name="Ban H."/>
            <person name="Sato S."/>
            <person name="Yoshikawa S."/>
            <person name="Yamada K."/>
            <person name="Nakamura Y."/>
            <person name="Ichinomiya M."/>
            <person name="Sato N."/>
            <person name="Blanc-Mathieu R."/>
            <person name="Endo H."/>
            <person name="Kuwata A."/>
            <person name="Ogata H."/>
        </authorList>
    </citation>
    <scope>NUCLEOTIDE SEQUENCE [LARGE SCALE GENOMIC DNA]</scope>
</reference>